<dbReference type="PANTHER" id="PTHR43393:SF2">
    <property type="entry name" value="CYTOKININ RIBOSIDE 5'-MONOPHOSPHATE PHOSPHORIBOHYDROLASE"/>
    <property type="match status" value="1"/>
</dbReference>
<reference evidence="1 2" key="1">
    <citation type="submission" date="2021-03" db="EMBL/GenBank/DDBJ databases">
        <title>Metabolic Capacity of the Antarctic Cyanobacterium Phormidium pseudopriestleyi that Sustains Oxygenic Photosynthesis in the Presence of Hydrogen Sulfide.</title>
        <authorList>
            <person name="Lumian J.E."/>
            <person name="Jungblut A.D."/>
            <person name="Dillon M.L."/>
            <person name="Hawes I."/>
            <person name="Doran P.T."/>
            <person name="Mackey T.J."/>
            <person name="Dick G.J."/>
            <person name="Grettenberger C.L."/>
            <person name="Sumner D.Y."/>
        </authorList>
    </citation>
    <scope>NUCLEOTIDE SEQUENCE [LARGE SCALE GENOMIC DNA]</scope>
    <source>
        <strain evidence="1 2">FRX01</strain>
    </source>
</reference>
<keyword evidence="2" id="KW-1185">Reference proteome</keyword>
<gene>
    <name evidence="1" type="ORF">J0895_22240</name>
</gene>
<name>A0ABS3FX91_9CYAN</name>
<evidence type="ECO:0000313" key="1">
    <source>
        <dbReference type="EMBL" id="MBO0351750.1"/>
    </source>
</evidence>
<dbReference type="InterPro" id="IPR031100">
    <property type="entry name" value="LOG_fam"/>
</dbReference>
<dbReference type="RefSeq" id="WP_207090181.1">
    <property type="nucleotide sequence ID" value="NZ_JAFLQW010000582.1"/>
</dbReference>
<dbReference type="Proteomes" id="UP000664844">
    <property type="component" value="Unassembled WGS sequence"/>
</dbReference>
<dbReference type="EMBL" id="JAFLQW010000582">
    <property type="protein sequence ID" value="MBO0351750.1"/>
    <property type="molecule type" value="Genomic_DNA"/>
</dbReference>
<dbReference type="SUPFAM" id="SSF102405">
    <property type="entry name" value="MCP/YpsA-like"/>
    <property type="match status" value="1"/>
</dbReference>
<comment type="caution">
    <text evidence="1">The sequence shown here is derived from an EMBL/GenBank/DDBJ whole genome shotgun (WGS) entry which is preliminary data.</text>
</comment>
<accession>A0ABS3FX91</accession>
<dbReference type="PANTHER" id="PTHR43393">
    <property type="entry name" value="CYTOKININ RIBOSIDE 5'-MONOPHOSPHATE PHOSPHORIBOHYDROLASE"/>
    <property type="match status" value="1"/>
</dbReference>
<organism evidence="1 2">
    <name type="scientific">Phormidium pseudopriestleyi FRX01</name>
    <dbReference type="NCBI Taxonomy" id="1759528"/>
    <lineage>
        <taxon>Bacteria</taxon>
        <taxon>Bacillati</taxon>
        <taxon>Cyanobacteriota</taxon>
        <taxon>Cyanophyceae</taxon>
        <taxon>Oscillatoriophycideae</taxon>
        <taxon>Oscillatoriales</taxon>
        <taxon>Oscillatoriaceae</taxon>
        <taxon>Phormidium</taxon>
    </lineage>
</organism>
<sequence>MASPYSSDSLDRLQAQINELIDELPNLKFRKWIERSLSTLVRLTGEDIERLDWKILSAALLDMEAAFQAFHPHRHTRKITIFGSARIQPETPEYQIAEAFGRAVVQQGFMVMTGAGGGIMEAGNKGATTANSFGLNIQLPFEQEANPYIDPGNLVEFKYFFTRKLFFLKESDAIALFPGGFGTQDEAFECVTLGQTGRFGPCPVVLIDRPGGDYWKDWDAYIRKHLLHRGLISPHDCSLYTITDNVEVACEAVRSFYQVYHSSRYVGDRFVIRLKTELSDEAIAQLNEEFSDILVRGIIEKSRGLPEETGDETFELPRLIFFFNRRDAGRMYQLIGRINTLGDSNSVESAHPERK</sequence>
<dbReference type="Pfam" id="PF03641">
    <property type="entry name" value="Lysine_decarbox"/>
    <property type="match status" value="1"/>
</dbReference>
<dbReference type="Gene3D" id="3.40.50.450">
    <property type="match status" value="1"/>
</dbReference>
<proteinExistence type="predicted"/>
<evidence type="ECO:0000313" key="2">
    <source>
        <dbReference type="Proteomes" id="UP000664844"/>
    </source>
</evidence>
<dbReference type="InterPro" id="IPR052341">
    <property type="entry name" value="LOG_family_nucleotidases"/>
</dbReference>
<protein>
    <submittedName>
        <fullName evidence="1">LOG family protein</fullName>
    </submittedName>
</protein>